<gene>
    <name evidence="2" type="ORF">HD556DRAFT_719980</name>
</gene>
<protein>
    <submittedName>
        <fullName evidence="2">Uncharacterized protein</fullName>
    </submittedName>
</protein>
<comment type="caution">
    <text evidence="2">The sequence shown here is derived from an EMBL/GenBank/DDBJ whole genome shotgun (WGS) entry which is preliminary data.</text>
</comment>
<evidence type="ECO:0000256" key="1">
    <source>
        <dbReference type="SAM" id="MobiDB-lite"/>
    </source>
</evidence>
<dbReference type="RefSeq" id="XP_041165785.1">
    <property type="nucleotide sequence ID" value="XM_041311409.1"/>
</dbReference>
<dbReference type="GeneID" id="64605173"/>
<proteinExistence type="predicted"/>
<dbReference type="EMBL" id="JABBWE010000005">
    <property type="protein sequence ID" value="KAG1802888.1"/>
    <property type="molecule type" value="Genomic_DNA"/>
</dbReference>
<feature type="compositionally biased region" description="Low complexity" evidence="1">
    <location>
        <begin position="23"/>
        <end position="37"/>
    </location>
</feature>
<evidence type="ECO:0000313" key="3">
    <source>
        <dbReference type="Proteomes" id="UP000719766"/>
    </source>
</evidence>
<keyword evidence="3" id="KW-1185">Reference proteome</keyword>
<dbReference type="AlphaFoldDB" id="A0A9P7DU19"/>
<accession>A0A9P7DU19</accession>
<reference evidence="2" key="1">
    <citation type="journal article" date="2020" name="New Phytol.">
        <title>Comparative genomics reveals dynamic genome evolution in host specialist ectomycorrhizal fungi.</title>
        <authorList>
            <person name="Lofgren L.A."/>
            <person name="Nguyen N.H."/>
            <person name="Vilgalys R."/>
            <person name="Ruytinx J."/>
            <person name="Liao H.L."/>
            <person name="Branco S."/>
            <person name="Kuo A."/>
            <person name="LaButti K."/>
            <person name="Lipzen A."/>
            <person name="Andreopoulos W."/>
            <person name="Pangilinan J."/>
            <person name="Riley R."/>
            <person name="Hundley H."/>
            <person name="Na H."/>
            <person name="Barry K."/>
            <person name="Grigoriev I.V."/>
            <person name="Stajich J.E."/>
            <person name="Kennedy P.G."/>
        </authorList>
    </citation>
    <scope>NUCLEOTIDE SEQUENCE</scope>
    <source>
        <strain evidence="2">S12</strain>
    </source>
</reference>
<dbReference type="OrthoDB" id="2996338at2759"/>
<sequence length="231" mass="23988">MEATPTSPLLPPVRPFAARERSGSSSSKGSDGGSSAASLILPGLKDAVKVPTITSEHQLGLTDLLPPSPMALIHNKSSYIHSPSGLGSPATTSEKSSVSLGSLPAANASSASLTLARSYSPSGPSNLSHSASLSHSGLSAQLATVGPQVLPLDLCNIMNHDATNVQLVRSVNDLTKWLSIIEVGFATMLEQAAGDSIAEEQEEGAIERDPFTQDMDAWKWDSVTDIVLESS</sequence>
<evidence type="ECO:0000313" key="2">
    <source>
        <dbReference type="EMBL" id="KAG1802888.1"/>
    </source>
</evidence>
<name>A0A9P7DU19_9AGAM</name>
<feature type="region of interest" description="Disordered" evidence="1">
    <location>
        <begin position="1"/>
        <end position="37"/>
    </location>
</feature>
<dbReference type="Proteomes" id="UP000719766">
    <property type="component" value="Unassembled WGS sequence"/>
</dbReference>
<organism evidence="2 3">
    <name type="scientific">Suillus plorans</name>
    <dbReference type="NCBI Taxonomy" id="116603"/>
    <lineage>
        <taxon>Eukaryota</taxon>
        <taxon>Fungi</taxon>
        <taxon>Dikarya</taxon>
        <taxon>Basidiomycota</taxon>
        <taxon>Agaricomycotina</taxon>
        <taxon>Agaricomycetes</taxon>
        <taxon>Agaricomycetidae</taxon>
        <taxon>Boletales</taxon>
        <taxon>Suillineae</taxon>
        <taxon>Suillaceae</taxon>
        <taxon>Suillus</taxon>
    </lineage>
</organism>